<keyword evidence="6" id="KW-1185">Reference proteome</keyword>
<evidence type="ECO:0000313" key="5">
    <source>
        <dbReference type="EMBL" id="TQF01731.1"/>
    </source>
</evidence>
<keyword evidence="2 5" id="KW-0436">Ligase</keyword>
<evidence type="ECO:0000256" key="1">
    <source>
        <dbReference type="ARBA" id="ARBA00006432"/>
    </source>
</evidence>
<dbReference type="Gene3D" id="3.40.50.12780">
    <property type="entry name" value="N-terminal domain of ligase-like"/>
    <property type="match status" value="1"/>
</dbReference>
<dbReference type="Gene3D" id="3.30.300.30">
    <property type="match status" value="1"/>
</dbReference>
<dbReference type="CDD" id="cd04433">
    <property type="entry name" value="AFD_class_I"/>
    <property type="match status" value="1"/>
</dbReference>
<dbReference type="Pfam" id="PF13193">
    <property type="entry name" value="AMP-binding_C"/>
    <property type="match status" value="1"/>
</dbReference>
<dbReference type="GO" id="GO:0031956">
    <property type="term" value="F:medium-chain fatty acid-CoA ligase activity"/>
    <property type="evidence" value="ECO:0007669"/>
    <property type="project" value="TreeGrafter"/>
</dbReference>
<dbReference type="InterPro" id="IPR045851">
    <property type="entry name" value="AMP-bd_C_sf"/>
</dbReference>
<dbReference type="SUPFAM" id="SSF56801">
    <property type="entry name" value="Acetyl-CoA synthetase-like"/>
    <property type="match status" value="1"/>
</dbReference>
<comment type="caution">
    <text evidence="5">The sequence shown here is derived from an EMBL/GenBank/DDBJ whole genome shotgun (WGS) entry which is preliminary data.</text>
</comment>
<dbReference type="PANTHER" id="PTHR43201:SF5">
    <property type="entry name" value="MEDIUM-CHAIN ACYL-COA LIGASE ACSF2, MITOCHONDRIAL"/>
    <property type="match status" value="1"/>
</dbReference>
<dbReference type="Proteomes" id="UP000319103">
    <property type="component" value="Unassembled WGS sequence"/>
</dbReference>
<evidence type="ECO:0000259" key="3">
    <source>
        <dbReference type="Pfam" id="PF00501"/>
    </source>
</evidence>
<evidence type="ECO:0000256" key="2">
    <source>
        <dbReference type="ARBA" id="ARBA00022598"/>
    </source>
</evidence>
<name>A0A540VYA1_9ACTN</name>
<dbReference type="InterPro" id="IPR025110">
    <property type="entry name" value="AMP-bd_C"/>
</dbReference>
<dbReference type="PANTHER" id="PTHR43201">
    <property type="entry name" value="ACYL-COA SYNTHETASE"/>
    <property type="match status" value="1"/>
</dbReference>
<comment type="similarity">
    <text evidence="1">Belongs to the ATP-dependent AMP-binding enzyme family.</text>
</comment>
<sequence length="525" mass="56125">MSWTSRQGLTLADRVPTALRRAWSADGHYLDSDIYRLFRQRVLAHPDRDAVIHGDTAVSYAQLDYCVGRFAGALAAAGVRDREIVAVRLPNGWPALAAELAAARLGSVALTFPDGPGSSEARSLLARSRATALVTTRPLDTTDLPHLKAVLTPEQLIACQESADPAAPAGPDAPARILVSSGSEAEPKMIAYSHNAMGGGRGNYLRAIYDGEPAPRSLILVPLSASYGSLGTVSLYRHGATLVLLDRFDPVAALRAIAEHRVTHLFAVATILRRMTAQPSLTGEDLSSLQAVIASCDGLPAGVLAAALERFGRPVSNVYGSSDGVNCRGEYRITGAETTVLDRPDPAVCDFEVRDEQGCPLPAGTAGELWARGPMTPLCYVGAPELDARSRDAVGWVRTGDHGLIDQHGRLQLLRRNSQLIKRGGYSISPAEVERHAGAHPALAEAICVPVPDADLGERLCVCVVPHQDHPTPTLAELNHFLEEQRGLERRKLPEQLVALTALPLGSTGKLSRTELSRMAREILA</sequence>
<dbReference type="RefSeq" id="WP_141632455.1">
    <property type="nucleotide sequence ID" value="NZ_VIGB01000003.1"/>
</dbReference>
<dbReference type="GO" id="GO:0006631">
    <property type="term" value="P:fatty acid metabolic process"/>
    <property type="evidence" value="ECO:0007669"/>
    <property type="project" value="TreeGrafter"/>
</dbReference>
<evidence type="ECO:0000313" key="6">
    <source>
        <dbReference type="Proteomes" id="UP000319103"/>
    </source>
</evidence>
<dbReference type="InterPro" id="IPR000873">
    <property type="entry name" value="AMP-dep_synth/lig_dom"/>
</dbReference>
<dbReference type="Pfam" id="PF00501">
    <property type="entry name" value="AMP-binding"/>
    <property type="match status" value="1"/>
</dbReference>
<accession>A0A540VYA1</accession>
<reference evidence="5 6" key="1">
    <citation type="submission" date="2019-06" db="EMBL/GenBank/DDBJ databases">
        <title>Description of Kitasatospora acidophila sp. nov. isolated from pine grove soil, and reclassification of Streptomyces novaecaesareae to Kitasatospora novaeceasareae comb. nov.</title>
        <authorList>
            <person name="Kim M.J."/>
        </authorList>
    </citation>
    <scope>NUCLEOTIDE SEQUENCE [LARGE SCALE GENOMIC DNA]</scope>
    <source>
        <strain evidence="5 6">MMS16-CNU292</strain>
    </source>
</reference>
<dbReference type="InterPro" id="IPR042099">
    <property type="entry name" value="ANL_N_sf"/>
</dbReference>
<dbReference type="EMBL" id="VIGB01000003">
    <property type="protein sequence ID" value="TQF01731.1"/>
    <property type="molecule type" value="Genomic_DNA"/>
</dbReference>
<feature type="domain" description="AMP-dependent synthetase/ligase" evidence="3">
    <location>
        <begin position="38"/>
        <end position="380"/>
    </location>
</feature>
<gene>
    <name evidence="5" type="ORF">E6W39_05050</name>
</gene>
<proteinExistence type="inferred from homology"/>
<dbReference type="OrthoDB" id="4507402at2"/>
<feature type="domain" description="AMP-binding enzyme C-terminal" evidence="4">
    <location>
        <begin position="432"/>
        <end position="510"/>
    </location>
</feature>
<organism evidence="5 6">
    <name type="scientific">Kitasatospora acidiphila</name>
    <dbReference type="NCBI Taxonomy" id="2567942"/>
    <lineage>
        <taxon>Bacteria</taxon>
        <taxon>Bacillati</taxon>
        <taxon>Actinomycetota</taxon>
        <taxon>Actinomycetes</taxon>
        <taxon>Kitasatosporales</taxon>
        <taxon>Streptomycetaceae</taxon>
        <taxon>Kitasatospora</taxon>
    </lineage>
</organism>
<evidence type="ECO:0000259" key="4">
    <source>
        <dbReference type="Pfam" id="PF13193"/>
    </source>
</evidence>
<dbReference type="AlphaFoldDB" id="A0A540VYA1"/>
<protein>
    <submittedName>
        <fullName evidence="5">Acyl--CoA ligase</fullName>
    </submittedName>
</protein>